<keyword evidence="2" id="KW-0732">Signal</keyword>
<dbReference type="PROSITE" id="PS51257">
    <property type="entry name" value="PROKAR_LIPOPROTEIN"/>
    <property type="match status" value="1"/>
</dbReference>
<keyword evidence="5" id="KW-1185">Reference proteome</keyword>
<evidence type="ECO:0000256" key="1">
    <source>
        <dbReference type="SAM" id="MobiDB-lite"/>
    </source>
</evidence>
<evidence type="ECO:0000259" key="3">
    <source>
        <dbReference type="Pfam" id="PF04069"/>
    </source>
</evidence>
<evidence type="ECO:0000313" key="5">
    <source>
        <dbReference type="Proteomes" id="UP001595955"/>
    </source>
</evidence>
<gene>
    <name evidence="4" type="ORF">ACFO3F_14955</name>
</gene>
<accession>A0ABV9DF11</accession>
<dbReference type="SUPFAM" id="SSF53850">
    <property type="entry name" value="Periplasmic binding protein-like II"/>
    <property type="match status" value="2"/>
</dbReference>
<reference evidence="5" key="1">
    <citation type="journal article" date="2019" name="Int. J. Syst. Evol. Microbiol.">
        <title>The Global Catalogue of Microorganisms (GCM) 10K type strain sequencing project: providing services to taxonomists for standard genome sequencing and annotation.</title>
        <authorList>
            <consortium name="The Broad Institute Genomics Platform"/>
            <consortium name="The Broad Institute Genome Sequencing Center for Infectious Disease"/>
            <person name="Wu L."/>
            <person name="Ma J."/>
        </authorList>
    </citation>
    <scope>NUCLEOTIDE SEQUENCE [LARGE SCALE GENOMIC DNA]</scope>
    <source>
        <strain evidence="5">JCM 3369</strain>
    </source>
</reference>
<evidence type="ECO:0000256" key="2">
    <source>
        <dbReference type="SAM" id="SignalP"/>
    </source>
</evidence>
<dbReference type="RefSeq" id="WP_122824661.1">
    <property type="nucleotide sequence ID" value="NZ_CP033325.1"/>
</dbReference>
<feature type="chain" id="PRO_5045613534" evidence="2">
    <location>
        <begin position="27"/>
        <end position="339"/>
    </location>
</feature>
<name>A0ABV9DF11_9MICO</name>
<evidence type="ECO:0000313" key="4">
    <source>
        <dbReference type="EMBL" id="MFC4556545.1"/>
    </source>
</evidence>
<organism evidence="4 5">
    <name type="scientific">Georgenia faecalis</name>
    <dbReference type="NCBI Taxonomy" id="2483799"/>
    <lineage>
        <taxon>Bacteria</taxon>
        <taxon>Bacillati</taxon>
        <taxon>Actinomycetota</taxon>
        <taxon>Actinomycetes</taxon>
        <taxon>Micrococcales</taxon>
        <taxon>Bogoriellaceae</taxon>
        <taxon>Georgenia</taxon>
    </lineage>
</organism>
<dbReference type="Proteomes" id="UP001595955">
    <property type="component" value="Unassembled WGS sequence"/>
</dbReference>
<dbReference type="Gene3D" id="3.40.190.10">
    <property type="entry name" value="Periplasmic binding protein-like II"/>
    <property type="match status" value="1"/>
</dbReference>
<feature type="compositionally biased region" description="Low complexity" evidence="1">
    <location>
        <begin position="200"/>
        <end position="211"/>
    </location>
</feature>
<feature type="domain" description="ABC-type glycine betaine transport system substrate-binding" evidence="3">
    <location>
        <begin position="52"/>
        <end position="119"/>
    </location>
</feature>
<proteinExistence type="predicted"/>
<dbReference type="Pfam" id="PF04069">
    <property type="entry name" value="OpuAC"/>
    <property type="match status" value="2"/>
</dbReference>
<comment type="caution">
    <text evidence="4">The sequence shown here is derived from an EMBL/GenBank/DDBJ whole genome shotgun (WGS) entry which is preliminary data.</text>
</comment>
<feature type="region of interest" description="Disordered" evidence="1">
    <location>
        <begin position="198"/>
        <end position="224"/>
    </location>
</feature>
<dbReference type="InterPro" id="IPR007210">
    <property type="entry name" value="ABC_Gly_betaine_transp_sub-bd"/>
</dbReference>
<feature type="signal peptide" evidence="2">
    <location>
        <begin position="1"/>
        <end position="26"/>
    </location>
</feature>
<feature type="domain" description="ABC-type glycine betaine transport system substrate-binding" evidence="3">
    <location>
        <begin position="133"/>
        <end position="336"/>
    </location>
</feature>
<sequence length="339" mass="33615">MRAGMVTVAAVVLVLLAGCAAQDAGAGETTRPPSTGAAGPADGCQPVAGDAIVVLEDDLQVWPAQNVVPAIYPFAVEAPLVAALDAASASLDTQTLAALNRSVDVDGLAPGDVGAAYVADARIPVTDTGGSGPVVVGAGGTSESAVLAHIYAGVLAQAGYEPEVRVVGEREIAVPALTTGEITVVPEYTGALQAYLQSVPDPDAPGSSPAATEPTGEPVASTPEALSGLGERVGLAFGTPSPARRDLAIAVTTTFAEEHGVSTLSDLAEACRGGVILGGPPTLADRAVELPELEEAYGLTVSRYTSLDDGGPLTKSALKSGQVALGLVYTTDAALAPTG</sequence>
<protein>
    <submittedName>
        <fullName evidence="4">Glycine betaine ABC transporter substrate-binding protein</fullName>
    </submittedName>
</protein>
<dbReference type="Gene3D" id="3.40.190.120">
    <property type="entry name" value="Osmoprotection protein (prox), domain 2"/>
    <property type="match status" value="1"/>
</dbReference>
<dbReference type="EMBL" id="JBHSGF010000014">
    <property type="protein sequence ID" value="MFC4556545.1"/>
    <property type="molecule type" value="Genomic_DNA"/>
</dbReference>